<name>A0A9D3RJW8_ANGAN</name>
<feature type="region of interest" description="Disordered" evidence="2">
    <location>
        <begin position="14"/>
        <end position="84"/>
    </location>
</feature>
<feature type="region of interest" description="Disordered" evidence="2">
    <location>
        <begin position="254"/>
        <end position="334"/>
    </location>
</feature>
<dbReference type="InterPro" id="IPR011990">
    <property type="entry name" value="TPR-like_helical_dom_sf"/>
</dbReference>
<protein>
    <recommendedName>
        <fullName evidence="3">Putative zinc-finger domain-containing protein</fullName>
    </recommendedName>
</protein>
<evidence type="ECO:0000256" key="2">
    <source>
        <dbReference type="SAM" id="MobiDB-lite"/>
    </source>
</evidence>
<organism evidence="4 5">
    <name type="scientific">Anguilla anguilla</name>
    <name type="common">European freshwater eel</name>
    <name type="synonym">Muraena anguilla</name>
    <dbReference type="NCBI Taxonomy" id="7936"/>
    <lineage>
        <taxon>Eukaryota</taxon>
        <taxon>Metazoa</taxon>
        <taxon>Chordata</taxon>
        <taxon>Craniata</taxon>
        <taxon>Vertebrata</taxon>
        <taxon>Euteleostomi</taxon>
        <taxon>Actinopterygii</taxon>
        <taxon>Neopterygii</taxon>
        <taxon>Teleostei</taxon>
        <taxon>Anguilliformes</taxon>
        <taxon>Anguillidae</taxon>
        <taxon>Anguilla</taxon>
    </lineage>
</organism>
<feature type="compositionally biased region" description="Basic residues" evidence="2">
    <location>
        <begin position="286"/>
        <end position="303"/>
    </location>
</feature>
<dbReference type="SMART" id="SM00386">
    <property type="entry name" value="HAT"/>
    <property type="match status" value="5"/>
</dbReference>
<gene>
    <name evidence="4" type="ORF">ANANG_G00312180</name>
</gene>
<evidence type="ECO:0000313" key="5">
    <source>
        <dbReference type="Proteomes" id="UP001044222"/>
    </source>
</evidence>
<evidence type="ECO:0000313" key="4">
    <source>
        <dbReference type="EMBL" id="KAG5830577.1"/>
    </source>
</evidence>
<feature type="compositionally biased region" description="Basic and acidic residues" evidence="2">
    <location>
        <begin position="276"/>
        <end position="285"/>
    </location>
</feature>
<dbReference type="Gene3D" id="1.25.40.10">
    <property type="entry name" value="Tetratricopeptide repeat domain"/>
    <property type="match status" value="3"/>
</dbReference>
<feature type="region of interest" description="Disordered" evidence="2">
    <location>
        <begin position="189"/>
        <end position="216"/>
    </location>
</feature>
<dbReference type="InterPro" id="IPR003107">
    <property type="entry name" value="HAT"/>
</dbReference>
<feature type="compositionally biased region" description="Pro residues" evidence="2">
    <location>
        <begin position="257"/>
        <end position="270"/>
    </location>
</feature>
<keyword evidence="5" id="KW-1185">Reference proteome</keyword>
<feature type="compositionally biased region" description="Basic and acidic residues" evidence="2">
    <location>
        <begin position="42"/>
        <end position="69"/>
    </location>
</feature>
<feature type="region of interest" description="Disordered" evidence="2">
    <location>
        <begin position="492"/>
        <end position="531"/>
    </location>
</feature>
<dbReference type="InterPro" id="IPR019607">
    <property type="entry name" value="Putative_zinc-finger_domain"/>
</dbReference>
<dbReference type="PANTHER" id="PTHR21563">
    <property type="entry name" value="ZINC FINGER C3H1 DOMAIN-CONTAINING PROTEIN"/>
    <property type="match status" value="1"/>
</dbReference>
<keyword evidence="1" id="KW-0175">Coiled coil</keyword>
<feature type="region of interest" description="Disordered" evidence="2">
    <location>
        <begin position="860"/>
        <end position="890"/>
    </location>
</feature>
<dbReference type="Proteomes" id="UP001044222">
    <property type="component" value="Chromosome 19"/>
</dbReference>
<feature type="coiled-coil region" evidence="1">
    <location>
        <begin position="84"/>
        <end position="174"/>
    </location>
</feature>
<dbReference type="InterPro" id="IPR039278">
    <property type="entry name" value="Red1"/>
</dbReference>
<proteinExistence type="predicted"/>
<dbReference type="GO" id="GO:0005634">
    <property type="term" value="C:nucleus"/>
    <property type="evidence" value="ECO:0007669"/>
    <property type="project" value="TreeGrafter"/>
</dbReference>
<dbReference type="PANTHER" id="PTHR21563:SF3">
    <property type="entry name" value="ZINC FINGER C3H1 DOMAIN-CONTAINING PROTEIN"/>
    <property type="match status" value="1"/>
</dbReference>
<comment type="caution">
    <text evidence="4">The sequence shown here is derived from an EMBL/GenBank/DDBJ whole genome shotgun (WGS) entry which is preliminary data.</text>
</comment>
<dbReference type="Pfam" id="PF10650">
    <property type="entry name" value="zf-C3H1"/>
    <property type="match status" value="1"/>
</dbReference>
<reference evidence="4" key="1">
    <citation type="submission" date="2021-01" db="EMBL/GenBank/DDBJ databases">
        <title>A chromosome-scale assembly of European eel, Anguilla anguilla.</title>
        <authorList>
            <person name="Henkel C."/>
            <person name="Jong-Raadsen S.A."/>
            <person name="Dufour S."/>
            <person name="Weltzien F.-A."/>
            <person name="Palstra A.P."/>
            <person name="Pelster B."/>
            <person name="Spaink H.P."/>
            <person name="Van Den Thillart G.E."/>
            <person name="Jansen H."/>
            <person name="Zahm M."/>
            <person name="Klopp C."/>
            <person name="Cedric C."/>
            <person name="Louis A."/>
            <person name="Berthelot C."/>
            <person name="Parey E."/>
            <person name="Roest Crollius H."/>
            <person name="Montfort J."/>
            <person name="Robinson-Rechavi M."/>
            <person name="Bucao C."/>
            <person name="Bouchez O."/>
            <person name="Gislard M."/>
            <person name="Lluch J."/>
            <person name="Milhes M."/>
            <person name="Lampietro C."/>
            <person name="Lopez Roques C."/>
            <person name="Donnadieu C."/>
            <person name="Braasch I."/>
            <person name="Desvignes T."/>
            <person name="Postlethwait J."/>
            <person name="Bobe J."/>
            <person name="Guiguen Y."/>
            <person name="Dirks R."/>
        </authorList>
    </citation>
    <scope>NUCLEOTIDE SEQUENCE</scope>
    <source>
        <strain evidence="4">Tag_6206</strain>
        <tissue evidence="4">Liver</tissue>
    </source>
</reference>
<dbReference type="SUPFAM" id="SSF48452">
    <property type="entry name" value="TPR-like"/>
    <property type="match status" value="3"/>
</dbReference>
<feature type="domain" description="Putative zinc-finger" evidence="3">
    <location>
        <begin position="405"/>
        <end position="425"/>
    </location>
</feature>
<evidence type="ECO:0000259" key="3">
    <source>
        <dbReference type="Pfam" id="PF10650"/>
    </source>
</evidence>
<accession>A0A9D3RJW8</accession>
<evidence type="ECO:0000256" key="1">
    <source>
        <dbReference type="SAM" id="Coils"/>
    </source>
</evidence>
<dbReference type="GO" id="GO:0006396">
    <property type="term" value="P:RNA processing"/>
    <property type="evidence" value="ECO:0007669"/>
    <property type="project" value="InterPro"/>
</dbReference>
<dbReference type="EMBL" id="JAFIRN010000019">
    <property type="protein sequence ID" value="KAG5830577.1"/>
    <property type="molecule type" value="Genomic_DNA"/>
</dbReference>
<dbReference type="GO" id="GO:0000178">
    <property type="term" value="C:exosome (RNase complex)"/>
    <property type="evidence" value="ECO:0007669"/>
    <property type="project" value="TreeGrafter"/>
</dbReference>
<sequence length="1296" mass="145074">MAFGGLEFMIKEARRTAEAAKPKGSSASEKENNPIRTPEALPDAKKMEYRRLKEEIASREKQRVLRPDASRQAPPESEVDAAGRAAAQLQVTEAENKLAKHKNLLQKDEVLLKHLLQQEQRKRESLRAAEAKAAKLKEQLLASEKIAGANRLLLKKLEEQVHRVQHRVSVKKHQALKLEKDLAQARAVAGRGGVKRRNDPAHFTPRKLQRLDGSPRTSEQHFAALIAQKQRLQQLESEYALKIQLLKEAQALRHRAPPPGPQPRPLPLPQPSLHDLTQDKLDAGQRGRRGRGRGAVPRQRRRAGAAAPSASRASSPSPSCATRTAASWPPGSCGSRLPTKEIPVDVELLSVPATRGELKPVPFGPYHSPLLAFRSYRFSPYFRTKEKLSLSSVSYSNIIEPEKCFCRFDLTGTCNDDACPWQHMRNCTLNGKQLFQDILSYSLPLIGCSESSTDQEVSVATEKYMSKLFGANKDRMGTDQKAVLLVSKVNESRGHVPPHTTCKEARKWRPRPARNPKPEAGRDSSDEDAADGLGLEKQEGCSKPLWRQSSALDVCVTQDDERYFTNETDDISNLETSVLESPRDVQLWIKLAYKYLNQKESSAAECLDAALNTLARALEDNRCDAEVWCHYLTLFSRRGKREELQEMCEMAVEHAPSYQVWWKYLTVESSFEGKDFVCGRMLQYLQGAAGGACSEPQSFQLLECLLYRVQLSLFTGRRQNALALLQSALKPSSEQKSVVEQLTVADRSLAWLSYIHLLEFGSLPAGLFDPAQSNPSRIVCTEPFLLPWGSARDVRAQPDVLLALFRVGNLSPCARACPVCVVLRQEAALRMTNRPQEPRVNCPISSPLIPEVSIRPVTGRPYRRRGGLQTERRGSAVPQNRHATRPSAGTLEKSTNALLQSLRERTLACLPLHTNMIALHQLLGRLEPAVELCEAALAPCPDCCPLLEALAELHLAGGTPDKALNVWLSALLNTPHNAQILYHACKFLLSQEQSHTIAPLFKEFVFSFCEDELREQHPVLVLRYILGFPVQGTLKAPPIRKELRDQLTAQMPYMCVLHCLWQSLYGSLGEAVDAFERALGTVMQRDVVQRLWLDYLLFTSSALAGSQCKRRDLSAFTDLLQRCLVTTPSRLPVPFSSAHYWNCYSFHNKVISFYLGCLPPSQHSSVLERLRYVMPSNTELALRLLQQEWQEGNIQHLKLQSRMLSNSIPGCLANWQIAIAVERELDGRSEVRQLYRQALQKLPLCAALWKDRLLFEAADGGKTDKLRKLVARCQEVGVSLDEPLNLGPTGTEGKDC</sequence>
<feature type="compositionally biased region" description="Low complexity" evidence="2">
    <location>
        <begin position="304"/>
        <end position="327"/>
    </location>
</feature>